<feature type="transmembrane region" description="Helical" evidence="1">
    <location>
        <begin position="238"/>
        <end position="254"/>
    </location>
</feature>
<feature type="transmembrane region" description="Helical" evidence="1">
    <location>
        <begin position="266"/>
        <end position="293"/>
    </location>
</feature>
<name>A0A3B0A666_9ACTN</name>
<keyword evidence="3" id="KW-1185">Reference proteome</keyword>
<evidence type="ECO:0000313" key="2">
    <source>
        <dbReference type="EMBL" id="RKN55830.1"/>
    </source>
</evidence>
<dbReference type="AlphaFoldDB" id="A0A3B0A666"/>
<reference evidence="2 3" key="1">
    <citation type="journal article" date="2015" name="Int. J. Syst. Evol. Microbiol.">
        <title>Micromonospora costi sp. nov., isolated from a leaf of Costus speciosus.</title>
        <authorList>
            <person name="Thawai C."/>
        </authorList>
    </citation>
    <scope>NUCLEOTIDE SEQUENCE [LARGE SCALE GENOMIC DNA]</scope>
    <source>
        <strain evidence="2 3">CS1-12</strain>
    </source>
</reference>
<feature type="transmembrane region" description="Helical" evidence="1">
    <location>
        <begin position="185"/>
        <end position="204"/>
    </location>
</feature>
<feature type="transmembrane region" description="Helical" evidence="1">
    <location>
        <begin position="216"/>
        <end position="232"/>
    </location>
</feature>
<keyword evidence="1" id="KW-1133">Transmembrane helix</keyword>
<accession>A0A3B0A666</accession>
<organism evidence="2 3">
    <name type="scientific">Micromonospora costi</name>
    <dbReference type="NCBI Taxonomy" id="1530042"/>
    <lineage>
        <taxon>Bacteria</taxon>
        <taxon>Bacillati</taxon>
        <taxon>Actinomycetota</taxon>
        <taxon>Actinomycetes</taxon>
        <taxon>Micromonosporales</taxon>
        <taxon>Micromonosporaceae</taxon>
        <taxon>Micromonospora</taxon>
    </lineage>
</organism>
<dbReference type="Proteomes" id="UP000279968">
    <property type="component" value="Unassembled WGS sequence"/>
</dbReference>
<comment type="caution">
    <text evidence="2">The sequence shown here is derived from an EMBL/GenBank/DDBJ whole genome shotgun (WGS) entry which is preliminary data.</text>
</comment>
<feature type="transmembrane region" description="Helical" evidence="1">
    <location>
        <begin position="54"/>
        <end position="84"/>
    </location>
</feature>
<evidence type="ECO:0000313" key="3">
    <source>
        <dbReference type="Proteomes" id="UP000279968"/>
    </source>
</evidence>
<evidence type="ECO:0000256" key="1">
    <source>
        <dbReference type="SAM" id="Phobius"/>
    </source>
</evidence>
<proteinExistence type="predicted"/>
<gene>
    <name evidence="2" type="ORF">D7193_14620</name>
</gene>
<sequence length="510" mass="53969">MVALLLAAAFLLAPPMGTDLSAQVARAGFAERNGLAPVDFSWYGGVGQFGYSLFTQFLGAALGVRVVGAVAAVASAVALAWLLLRGRAHRPLLGGVVGAVVLVGNLVSGRITFAVGLTFGLLALCAVCGSRLPRWARLLLAAVLAALATAASPVAGLFTGLAGGALLVVDLWRGGWPPRRLRAEGLVLCLAPVVAVAPMALLFGNGGRQPFTAESMRINVALAVVVLALVRVRVVRVGAALAVVLLVAAYYLPSPIGSNTLRLPMLFAFPVVAAFVRLGPRWLAALLAVLVWWQSPVMTSDLYRAGSAPTRAAFYRPLLDELDRRAPLGRVEVVPLRDHWESAYVAEAVPLARGWERQVDVERNPLFYGSGPQPAEYGEWLRRNAVSLVAVAPDSAPDRYARAEAALVLAGQPYLREVARPGGWRLYEVVDPAPLVSPPAALVGSRTAGVRFTVDASADVLVRVRWSRWLSLEGVAGCLAPGPDGWTSVRVREPGRYAVTSSLSPSRHCS</sequence>
<dbReference type="EMBL" id="RBAN01000002">
    <property type="protein sequence ID" value="RKN55830.1"/>
    <property type="molecule type" value="Genomic_DNA"/>
</dbReference>
<feature type="transmembrane region" description="Helical" evidence="1">
    <location>
        <begin position="91"/>
        <end position="107"/>
    </location>
</feature>
<feature type="transmembrane region" description="Helical" evidence="1">
    <location>
        <begin position="139"/>
        <end position="165"/>
    </location>
</feature>
<keyword evidence="1" id="KW-0472">Membrane</keyword>
<protein>
    <submittedName>
        <fullName evidence="2">Uncharacterized protein</fullName>
    </submittedName>
</protein>
<keyword evidence="1" id="KW-0812">Transmembrane</keyword>